<accession>A0ABV6ZWT2</accession>
<organism evidence="1 2">
    <name type="scientific">Hyphobacterium vulgare</name>
    <dbReference type="NCBI Taxonomy" id="1736751"/>
    <lineage>
        <taxon>Bacteria</taxon>
        <taxon>Pseudomonadati</taxon>
        <taxon>Pseudomonadota</taxon>
        <taxon>Alphaproteobacteria</taxon>
        <taxon>Maricaulales</taxon>
        <taxon>Maricaulaceae</taxon>
        <taxon>Hyphobacterium</taxon>
    </lineage>
</organism>
<evidence type="ECO:0000313" key="2">
    <source>
        <dbReference type="Proteomes" id="UP001595379"/>
    </source>
</evidence>
<dbReference type="EMBL" id="JBHRSV010000012">
    <property type="protein sequence ID" value="MFC2925940.1"/>
    <property type="molecule type" value="Genomic_DNA"/>
</dbReference>
<protein>
    <submittedName>
        <fullName evidence="1">Uncharacterized protein</fullName>
    </submittedName>
</protein>
<dbReference type="RefSeq" id="WP_343164872.1">
    <property type="nucleotide sequence ID" value="NZ_JBHRSV010000012.1"/>
</dbReference>
<comment type="caution">
    <text evidence="1">The sequence shown here is derived from an EMBL/GenBank/DDBJ whole genome shotgun (WGS) entry which is preliminary data.</text>
</comment>
<dbReference type="Proteomes" id="UP001595379">
    <property type="component" value="Unassembled WGS sequence"/>
</dbReference>
<evidence type="ECO:0000313" key="1">
    <source>
        <dbReference type="EMBL" id="MFC2925940.1"/>
    </source>
</evidence>
<keyword evidence="2" id="KW-1185">Reference proteome</keyword>
<sequence>MTDAHWRLAGSPGAHFSDVLEMLTAYRGLEAEEELVEFLGLERFTELLHGDEPRFGEFLEIARILRVPLSTFQITSAGQFPELELAYAELLYHAASMTPVQRHELAGSMVRLVRPEVSGADEGSAEIIPLPRRTRED</sequence>
<gene>
    <name evidence="1" type="ORF">ACFOOR_07465</name>
</gene>
<reference evidence="2" key="1">
    <citation type="journal article" date="2019" name="Int. J. Syst. Evol. Microbiol.">
        <title>The Global Catalogue of Microorganisms (GCM) 10K type strain sequencing project: providing services to taxonomists for standard genome sequencing and annotation.</title>
        <authorList>
            <consortium name="The Broad Institute Genomics Platform"/>
            <consortium name="The Broad Institute Genome Sequencing Center for Infectious Disease"/>
            <person name="Wu L."/>
            <person name="Ma J."/>
        </authorList>
    </citation>
    <scope>NUCLEOTIDE SEQUENCE [LARGE SCALE GENOMIC DNA]</scope>
    <source>
        <strain evidence="2">KCTC 52487</strain>
    </source>
</reference>
<proteinExistence type="predicted"/>
<name>A0ABV6ZWT2_9PROT</name>